<sequence>MSRPQSIVVCGEASESDEEEEFCAAAVAKSRIADAELLTNADQTSYHVEMKKKYLPPQCNNDLLQQKLWNANASLEQILKSQAQGPIKNCTSKLANLSSAMPSVHNKTLSTHAALAQAGRNLQETHKLLGIVDVNPLSCLKPVGI</sequence>
<evidence type="ECO:0000313" key="1">
    <source>
        <dbReference type="EMBL" id="CAL4085911.1"/>
    </source>
</evidence>
<reference evidence="1 2" key="1">
    <citation type="submission" date="2024-05" db="EMBL/GenBank/DDBJ databases">
        <authorList>
            <person name="Wallberg A."/>
        </authorList>
    </citation>
    <scope>NUCLEOTIDE SEQUENCE [LARGE SCALE GENOMIC DNA]</scope>
</reference>
<evidence type="ECO:0008006" key="3">
    <source>
        <dbReference type="Google" id="ProtNLM"/>
    </source>
</evidence>
<dbReference type="InterPro" id="IPR017245">
    <property type="entry name" value="BLOC-1_complex_su-3"/>
</dbReference>
<gene>
    <name evidence="1" type="ORF">MNOR_LOCUS12852</name>
</gene>
<accession>A0AAV2QHK2</accession>
<evidence type="ECO:0000313" key="2">
    <source>
        <dbReference type="Proteomes" id="UP001497623"/>
    </source>
</evidence>
<name>A0AAV2QHK2_MEGNR</name>
<organism evidence="1 2">
    <name type="scientific">Meganyctiphanes norvegica</name>
    <name type="common">Northern krill</name>
    <name type="synonym">Thysanopoda norvegica</name>
    <dbReference type="NCBI Taxonomy" id="48144"/>
    <lineage>
        <taxon>Eukaryota</taxon>
        <taxon>Metazoa</taxon>
        <taxon>Ecdysozoa</taxon>
        <taxon>Arthropoda</taxon>
        <taxon>Crustacea</taxon>
        <taxon>Multicrustacea</taxon>
        <taxon>Malacostraca</taxon>
        <taxon>Eumalacostraca</taxon>
        <taxon>Eucarida</taxon>
        <taxon>Euphausiacea</taxon>
        <taxon>Euphausiidae</taxon>
        <taxon>Meganyctiphanes</taxon>
    </lineage>
</organism>
<comment type="caution">
    <text evidence="1">The sequence shown here is derived from an EMBL/GenBank/DDBJ whole genome shotgun (WGS) entry which is preliminary data.</text>
</comment>
<protein>
    <recommendedName>
        <fullName evidence="3">Biogenesis of lysosome-related organelles complex 1 subunit 3</fullName>
    </recommendedName>
</protein>
<keyword evidence="2" id="KW-1185">Reference proteome</keyword>
<dbReference type="EMBL" id="CAXKWB010007170">
    <property type="protein sequence ID" value="CAL4085911.1"/>
    <property type="molecule type" value="Genomic_DNA"/>
</dbReference>
<dbReference type="AlphaFoldDB" id="A0AAV2QHK2"/>
<dbReference type="Proteomes" id="UP001497623">
    <property type="component" value="Unassembled WGS sequence"/>
</dbReference>
<proteinExistence type="predicted"/>
<dbReference type="Pfam" id="PF15753">
    <property type="entry name" value="BLOC1S3"/>
    <property type="match status" value="1"/>
</dbReference>